<comment type="caution">
    <text evidence="1">The sequence shown here is derived from an EMBL/GenBank/DDBJ whole genome shotgun (WGS) entry which is preliminary data.</text>
</comment>
<dbReference type="EMBL" id="RBSL01000595">
    <property type="protein sequence ID" value="RMS17380.1"/>
    <property type="molecule type" value="Genomic_DNA"/>
</dbReference>
<reference evidence="1 2" key="1">
    <citation type="submission" date="2018-08" db="EMBL/GenBank/DDBJ databases">
        <title>Recombination of ecologically and evolutionarily significant loci maintains genetic cohesion in the Pseudomonas syringae species complex.</title>
        <authorList>
            <person name="Dillon M."/>
            <person name="Thakur S."/>
            <person name="Almeida R.N.D."/>
            <person name="Weir B.S."/>
            <person name="Guttman D.S."/>
        </authorList>
    </citation>
    <scope>NUCLEOTIDE SEQUENCE [LARGE SCALE GENOMIC DNA]</scope>
    <source>
        <strain evidence="1 2">ICMP 13685</strain>
    </source>
</reference>
<evidence type="ECO:0000313" key="1">
    <source>
        <dbReference type="EMBL" id="RMS17380.1"/>
    </source>
</evidence>
<gene>
    <name evidence="1" type="ORF">ALP70_04757</name>
</gene>
<dbReference type="AlphaFoldDB" id="A0A3M5AW04"/>
<evidence type="ECO:0000313" key="2">
    <source>
        <dbReference type="Proteomes" id="UP000269801"/>
    </source>
</evidence>
<organism evidence="1 2">
    <name type="scientific">Pseudomonas savastanoi</name>
    <name type="common">Pseudomonas syringae pv. savastanoi</name>
    <dbReference type="NCBI Taxonomy" id="29438"/>
    <lineage>
        <taxon>Bacteria</taxon>
        <taxon>Pseudomonadati</taxon>
        <taxon>Pseudomonadota</taxon>
        <taxon>Gammaproteobacteria</taxon>
        <taxon>Pseudomonadales</taxon>
        <taxon>Pseudomonadaceae</taxon>
        <taxon>Pseudomonas</taxon>
    </lineage>
</organism>
<protein>
    <submittedName>
        <fullName evidence="1">Uncharacterized protein</fullName>
    </submittedName>
</protein>
<proteinExistence type="predicted"/>
<sequence length="79" mass="8941">MNNENDSRHDALREASPDQLQALAELATWMAKHHRLLVVGRKHGIRIGATDKVIQFMREHLDTELAGKVSENLVRLANC</sequence>
<name>A0A3M5AW04_PSESS</name>
<accession>A0A3M5AW04</accession>
<dbReference type="Proteomes" id="UP000269801">
    <property type="component" value="Unassembled WGS sequence"/>
</dbReference>